<reference evidence="12 13" key="1">
    <citation type="submission" date="2020-09" db="EMBL/GenBank/DDBJ databases">
        <title>De no assembly of potato wild relative species, Solanum commersonii.</title>
        <authorList>
            <person name="Cho K."/>
        </authorList>
    </citation>
    <scope>NUCLEOTIDE SEQUENCE [LARGE SCALE GENOMIC DNA]</scope>
    <source>
        <strain evidence="12">LZ3.2</strain>
        <tissue evidence="12">Leaf</tissue>
    </source>
</reference>
<accession>A0A9J5XQD3</accession>
<evidence type="ECO:0000256" key="5">
    <source>
        <dbReference type="ARBA" id="ARBA00022801"/>
    </source>
</evidence>
<evidence type="ECO:0000256" key="2">
    <source>
        <dbReference type="ARBA" id="ARBA00011073"/>
    </source>
</evidence>
<dbReference type="GO" id="GO:0003677">
    <property type="term" value="F:DNA binding"/>
    <property type="evidence" value="ECO:0007669"/>
    <property type="project" value="UniProtKB-KW"/>
</dbReference>
<dbReference type="InterPro" id="IPR041469">
    <property type="entry name" value="Subtilisin-like_FN3"/>
</dbReference>
<protein>
    <recommendedName>
        <fullName evidence="11">MADS-box domain-containing protein</fullName>
    </recommendedName>
</protein>
<dbReference type="InterPro" id="IPR002100">
    <property type="entry name" value="TF_MADSbox"/>
</dbReference>
<keyword evidence="5" id="KW-0378">Hydrolase</keyword>
<evidence type="ECO:0000256" key="1">
    <source>
        <dbReference type="ARBA" id="ARBA00004123"/>
    </source>
</evidence>
<gene>
    <name evidence="12" type="ORF">H5410_040233</name>
</gene>
<keyword evidence="9" id="KW-0804">Transcription</keyword>
<evidence type="ECO:0000313" key="12">
    <source>
        <dbReference type="EMBL" id="KAG5589719.1"/>
    </source>
</evidence>
<dbReference type="Proteomes" id="UP000824120">
    <property type="component" value="Chromosome 8"/>
</dbReference>
<dbReference type="FunFam" id="2.60.40.2310:FF:000001">
    <property type="entry name" value="Subtilisin-like protease SBT1.5"/>
    <property type="match status" value="1"/>
</dbReference>
<dbReference type="InterPro" id="IPR036879">
    <property type="entry name" value="TF_MADSbox_sf"/>
</dbReference>
<dbReference type="SUPFAM" id="SSF55455">
    <property type="entry name" value="SRF-like"/>
    <property type="match status" value="1"/>
</dbReference>
<comment type="similarity">
    <text evidence="2">Belongs to the peptidase S8 family.</text>
</comment>
<dbReference type="Gene3D" id="3.40.1810.10">
    <property type="entry name" value="Transcription factor, MADS-box"/>
    <property type="match status" value="1"/>
</dbReference>
<organism evidence="12 13">
    <name type="scientific">Solanum commersonii</name>
    <name type="common">Commerson's wild potato</name>
    <name type="synonym">Commerson's nightshade</name>
    <dbReference type="NCBI Taxonomy" id="4109"/>
    <lineage>
        <taxon>Eukaryota</taxon>
        <taxon>Viridiplantae</taxon>
        <taxon>Streptophyta</taxon>
        <taxon>Embryophyta</taxon>
        <taxon>Tracheophyta</taxon>
        <taxon>Spermatophyta</taxon>
        <taxon>Magnoliopsida</taxon>
        <taxon>eudicotyledons</taxon>
        <taxon>Gunneridae</taxon>
        <taxon>Pentapetalae</taxon>
        <taxon>asterids</taxon>
        <taxon>lamiids</taxon>
        <taxon>Solanales</taxon>
        <taxon>Solanaceae</taxon>
        <taxon>Solanoideae</taxon>
        <taxon>Solaneae</taxon>
        <taxon>Solanum</taxon>
    </lineage>
</organism>
<evidence type="ECO:0000256" key="3">
    <source>
        <dbReference type="ARBA" id="ARBA00022670"/>
    </source>
</evidence>
<keyword evidence="4" id="KW-0732">Signal</keyword>
<dbReference type="EMBL" id="JACXVP010000008">
    <property type="protein sequence ID" value="KAG5589719.1"/>
    <property type="molecule type" value="Genomic_DNA"/>
</dbReference>
<dbReference type="AlphaFoldDB" id="A0A9J5XQD3"/>
<proteinExistence type="inferred from homology"/>
<feature type="domain" description="MADS-box" evidence="11">
    <location>
        <begin position="11"/>
        <end position="71"/>
    </location>
</feature>
<sequence>MPRKSIDRKRIDIMKILNERMLKGRLLKVTLPKRRTNLLKKANELCTMYGAETTIESFTPDNNVYPFGHPSEDRVRDINASGISNPNGAMDPGLIDDMDKNDYLNYLCTLGYKNDMVQNATLYFFDTKNSTICPLPSRLDLNLPSISISNLKNSIIVRRTVTNVGDANSIYKLVVKSLKNTAIKVNPTVLKFNSNTKKISFEVEIISTYERKSNFNFGSLAWSDGKHFVRIPIAVRK</sequence>
<evidence type="ECO:0000256" key="6">
    <source>
        <dbReference type="ARBA" id="ARBA00022825"/>
    </source>
</evidence>
<evidence type="ECO:0000256" key="4">
    <source>
        <dbReference type="ARBA" id="ARBA00022729"/>
    </source>
</evidence>
<dbReference type="Pfam" id="PF17766">
    <property type="entry name" value="fn3_6"/>
    <property type="match status" value="1"/>
</dbReference>
<comment type="caution">
    <text evidence="12">The sequence shown here is derived from an EMBL/GenBank/DDBJ whole genome shotgun (WGS) entry which is preliminary data.</text>
</comment>
<dbReference type="GO" id="GO:0008236">
    <property type="term" value="F:serine-type peptidase activity"/>
    <property type="evidence" value="ECO:0007669"/>
    <property type="project" value="UniProtKB-KW"/>
</dbReference>
<dbReference type="SMART" id="SM00432">
    <property type="entry name" value="MADS"/>
    <property type="match status" value="1"/>
</dbReference>
<dbReference type="PANTHER" id="PTHR10795">
    <property type="entry name" value="PROPROTEIN CONVERTASE SUBTILISIN/KEXIN"/>
    <property type="match status" value="1"/>
</dbReference>
<evidence type="ECO:0000256" key="9">
    <source>
        <dbReference type="ARBA" id="ARBA00023163"/>
    </source>
</evidence>
<name>A0A9J5XQD3_SOLCO</name>
<dbReference type="PROSITE" id="PS50066">
    <property type="entry name" value="MADS_BOX_2"/>
    <property type="match status" value="1"/>
</dbReference>
<evidence type="ECO:0000259" key="11">
    <source>
        <dbReference type="PROSITE" id="PS50066"/>
    </source>
</evidence>
<dbReference type="OrthoDB" id="206201at2759"/>
<comment type="subcellular location">
    <subcellularLocation>
        <location evidence="1">Nucleus</location>
    </subcellularLocation>
</comment>
<keyword evidence="3" id="KW-0645">Protease</keyword>
<evidence type="ECO:0000256" key="8">
    <source>
        <dbReference type="ARBA" id="ARBA00023125"/>
    </source>
</evidence>
<evidence type="ECO:0000313" key="13">
    <source>
        <dbReference type="Proteomes" id="UP000824120"/>
    </source>
</evidence>
<dbReference type="GO" id="GO:0006508">
    <property type="term" value="P:proteolysis"/>
    <property type="evidence" value="ECO:0007669"/>
    <property type="project" value="UniProtKB-KW"/>
</dbReference>
<keyword evidence="13" id="KW-1185">Reference proteome</keyword>
<dbReference type="Pfam" id="PF00319">
    <property type="entry name" value="SRF-TF"/>
    <property type="match status" value="1"/>
</dbReference>
<evidence type="ECO:0000256" key="10">
    <source>
        <dbReference type="ARBA" id="ARBA00023242"/>
    </source>
</evidence>
<dbReference type="Gene3D" id="2.60.40.2310">
    <property type="match status" value="1"/>
</dbReference>
<keyword evidence="10" id="KW-0539">Nucleus</keyword>
<keyword evidence="6" id="KW-0720">Serine protease</keyword>
<keyword evidence="7" id="KW-0805">Transcription regulation</keyword>
<dbReference type="GO" id="GO:0005634">
    <property type="term" value="C:nucleus"/>
    <property type="evidence" value="ECO:0007669"/>
    <property type="project" value="UniProtKB-SubCell"/>
</dbReference>
<evidence type="ECO:0000256" key="7">
    <source>
        <dbReference type="ARBA" id="ARBA00023015"/>
    </source>
</evidence>
<dbReference type="InterPro" id="IPR045051">
    <property type="entry name" value="SBT"/>
</dbReference>
<keyword evidence="8" id="KW-0238">DNA-binding</keyword>
<dbReference type="GO" id="GO:0046983">
    <property type="term" value="F:protein dimerization activity"/>
    <property type="evidence" value="ECO:0007669"/>
    <property type="project" value="InterPro"/>
</dbReference>